<dbReference type="Pfam" id="PF02525">
    <property type="entry name" value="Flavodoxin_2"/>
    <property type="match status" value="1"/>
</dbReference>
<dbReference type="GO" id="GO:0016491">
    <property type="term" value="F:oxidoreductase activity"/>
    <property type="evidence" value="ECO:0007669"/>
    <property type="project" value="UniProtKB-KW"/>
</dbReference>
<protein>
    <submittedName>
        <fullName evidence="2">FMN-dependent NADH-azoreductase</fullName>
        <ecNumber evidence="2">1.7.-.-</ecNumber>
    </submittedName>
</protein>
<dbReference type="NCBIfam" id="NF002370">
    <property type="entry name" value="PRK01355.1"/>
    <property type="match status" value="1"/>
</dbReference>
<dbReference type="PANTHER" id="PTHR43741">
    <property type="entry name" value="FMN-DEPENDENT NADH-AZOREDUCTASE 1"/>
    <property type="match status" value="1"/>
</dbReference>
<keyword evidence="3" id="KW-1185">Reference proteome</keyword>
<proteinExistence type="predicted"/>
<sequence>MKQVLLLNGSISNNSSSKSQIILDYFLEKLKEQKPNLKLESYDLNKTHSRALLHSNNINNFYQVLKSDKWIKKLREVDTLILVSSEVNFSPAPVVRNFIDSILVAKETFNYSQNLNDENKGNLNHLNVILITSRGSQPDWYKWSRSVSWLENVWKFLRAKQVFKLEITGTNLPTIKNLNKEEFINLYKKDIAKLIEKIQGE</sequence>
<evidence type="ECO:0000313" key="2">
    <source>
        <dbReference type="EMBL" id="VEU72566.1"/>
    </source>
</evidence>
<dbReference type="EC" id="1.7.-.-" evidence="2"/>
<evidence type="ECO:0000259" key="1">
    <source>
        <dbReference type="Pfam" id="PF02525"/>
    </source>
</evidence>
<evidence type="ECO:0000313" key="3">
    <source>
        <dbReference type="Proteomes" id="UP000289862"/>
    </source>
</evidence>
<accession>A0A449AYP3</accession>
<dbReference type="PANTHER" id="PTHR43741:SF4">
    <property type="entry name" value="FMN-DEPENDENT NADH:QUINONE OXIDOREDUCTASE"/>
    <property type="match status" value="1"/>
</dbReference>
<dbReference type="Proteomes" id="UP000289862">
    <property type="component" value="Chromosome"/>
</dbReference>
<keyword evidence="2" id="KW-0560">Oxidoreductase</keyword>
<gene>
    <name evidence="2" type="primary">azoR_1</name>
    <name evidence="2" type="ORF">NCTC10186_00030</name>
</gene>
<dbReference type="SUPFAM" id="SSF52218">
    <property type="entry name" value="Flavoproteins"/>
    <property type="match status" value="1"/>
</dbReference>
<dbReference type="InterPro" id="IPR003680">
    <property type="entry name" value="Flavodoxin_fold"/>
</dbReference>
<dbReference type="RefSeq" id="WP_119571976.1">
    <property type="nucleotide sequence ID" value="NZ_LR215031.1"/>
</dbReference>
<name>A0A449AYP3_9BACT</name>
<dbReference type="EMBL" id="LR215031">
    <property type="protein sequence ID" value="VEU72566.1"/>
    <property type="molecule type" value="Genomic_DNA"/>
</dbReference>
<feature type="domain" description="Flavodoxin-like fold" evidence="1">
    <location>
        <begin position="2"/>
        <end position="182"/>
    </location>
</feature>
<dbReference type="AlphaFoldDB" id="A0A449AYP3"/>
<dbReference type="InterPro" id="IPR050104">
    <property type="entry name" value="FMN-dep_NADH:Q_OxRdtase_AzoR1"/>
</dbReference>
<dbReference type="Gene3D" id="3.40.50.360">
    <property type="match status" value="1"/>
</dbReference>
<dbReference type="OrthoDB" id="401265at2"/>
<organism evidence="2 3">
    <name type="scientific">Mycoplasmopsis gallopavonis</name>
    <dbReference type="NCBI Taxonomy" id="76629"/>
    <lineage>
        <taxon>Bacteria</taxon>
        <taxon>Bacillati</taxon>
        <taxon>Mycoplasmatota</taxon>
        <taxon>Mycoplasmoidales</taxon>
        <taxon>Metamycoplasmataceae</taxon>
        <taxon>Mycoplasmopsis</taxon>
    </lineage>
</organism>
<dbReference type="InterPro" id="IPR029039">
    <property type="entry name" value="Flavoprotein-like_sf"/>
</dbReference>
<reference evidence="2 3" key="1">
    <citation type="submission" date="2019-01" db="EMBL/GenBank/DDBJ databases">
        <authorList>
            <consortium name="Pathogen Informatics"/>
        </authorList>
    </citation>
    <scope>NUCLEOTIDE SEQUENCE [LARGE SCALE GENOMIC DNA]</scope>
    <source>
        <strain evidence="2 3">NCTC10186</strain>
    </source>
</reference>
<dbReference type="KEGG" id="mgal:NCTC10186_00030"/>